<dbReference type="EMBL" id="CAKOAT010957376">
    <property type="protein sequence ID" value="CAH8391687.1"/>
    <property type="molecule type" value="Genomic_DNA"/>
</dbReference>
<name>A0ABC8M6U5_ERUVS</name>
<evidence type="ECO:0000313" key="3">
    <source>
        <dbReference type="Proteomes" id="UP001642260"/>
    </source>
</evidence>
<keyword evidence="3" id="KW-1185">Reference proteome</keyword>
<organism evidence="2 3">
    <name type="scientific">Eruca vesicaria subsp. sativa</name>
    <name type="common">Garden rocket</name>
    <name type="synonym">Eruca sativa</name>
    <dbReference type="NCBI Taxonomy" id="29727"/>
    <lineage>
        <taxon>Eukaryota</taxon>
        <taxon>Viridiplantae</taxon>
        <taxon>Streptophyta</taxon>
        <taxon>Embryophyta</taxon>
        <taxon>Tracheophyta</taxon>
        <taxon>Spermatophyta</taxon>
        <taxon>Magnoliopsida</taxon>
        <taxon>eudicotyledons</taxon>
        <taxon>Gunneridae</taxon>
        <taxon>Pentapetalae</taxon>
        <taxon>rosids</taxon>
        <taxon>malvids</taxon>
        <taxon>Brassicales</taxon>
        <taxon>Brassicaceae</taxon>
        <taxon>Brassiceae</taxon>
        <taxon>Eruca</taxon>
    </lineage>
</organism>
<comment type="caution">
    <text evidence="2">The sequence shown here is derived from an EMBL/GenBank/DDBJ whole genome shotgun (WGS) entry which is preliminary data.</text>
</comment>
<sequence length="159" mass="17465">MEDLHRATRMYINCDDPTESAARKQRVLDTDTQQLMEETAQGIIEAAIRAQVIQSSPQVDQEVQVPLILPPTNPATISKSSNQQAPAILSGKKRGRPAKPKDLWISPKSFTGSSSRRRIMSNIHASPGTSKGTQQGSKPTHIMNWITGNISVPDFFTLS</sequence>
<gene>
    <name evidence="2" type="ORF">ERUC_LOCUS44170</name>
</gene>
<feature type="compositionally biased region" description="Polar residues" evidence="1">
    <location>
        <begin position="123"/>
        <end position="138"/>
    </location>
</feature>
<evidence type="ECO:0000313" key="2">
    <source>
        <dbReference type="EMBL" id="CAH8391687.1"/>
    </source>
</evidence>
<reference evidence="2 3" key="1">
    <citation type="submission" date="2022-03" db="EMBL/GenBank/DDBJ databases">
        <authorList>
            <person name="Macdonald S."/>
            <person name="Ahmed S."/>
            <person name="Newling K."/>
        </authorList>
    </citation>
    <scope>NUCLEOTIDE SEQUENCE [LARGE SCALE GENOMIC DNA]</scope>
</reference>
<evidence type="ECO:0000256" key="1">
    <source>
        <dbReference type="SAM" id="MobiDB-lite"/>
    </source>
</evidence>
<feature type="region of interest" description="Disordered" evidence="1">
    <location>
        <begin position="74"/>
        <end position="139"/>
    </location>
</feature>
<dbReference type="Proteomes" id="UP001642260">
    <property type="component" value="Unassembled WGS sequence"/>
</dbReference>
<proteinExistence type="predicted"/>
<accession>A0ABC8M6U5</accession>
<feature type="compositionally biased region" description="Polar residues" evidence="1">
    <location>
        <begin position="74"/>
        <end position="85"/>
    </location>
</feature>
<protein>
    <submittedName>
        <fullName evidence="2">Uncharacterized protein</fullName>
    </submittedName>
</protein>
<dbReference type="AlphaFoldDB" id="A0ABC8M6U5"/>